<dbReference type="AlphaFoldDB" id="A0A8C6NKP4"/>
<reference evidence="3" key="3">
    <citation type="submission" date="2025-09" db="UniProtKB">
        <authorList>
            <consortium name="Ensembl"/>
        </authorList>
    </citation>
    <scope>IDENTIFICATION</scope>
</reference>
<dbReference type="GO" id="GO:0045893">
    <property type="term" value="P:positive regulation of DNA-templated transcription"/>
    <property type="evidence" value="ECO:0007669"/>
    <property type="project" value="TreeGrafter"/>
</dbReference>
<sequence length="255" mass="28095">QVEGDITDLDRSDKVLPGTDSSLDPSSLESFLGFLIPQGFGHLFPGFALETINSSEIPAEGECCGSCSPPPAPPLISTVFTVEESSFTTVELCQDGEVIFLRAKEGDVEEKGGQYPNCEDLTRKHQRVPFQIFPDPVEVVLGPATCLNSLERDREKERLPSIVVEPTEVSEVESGELRWPPESIEIEDEEEDLFLEQCIPPANIADWGEEEEEDEEEETSVILNQQSGLTLIDLQSDAFRDETPTLPPNSAPAFN</sequence>
<reference evidence="3" key="2">
    <citation type="submission" date="2025-08" db="UniProtKB">
        <authorList>
            <consortium name="Ensembl"/>
        </authorList>
    </citation>
    <scope>IDENTIFICATION</scope>
</reference>
<evidence type="ECO:0000313" key="4">
    <source>
        <dbReference type="Proteomes" id="UP000694548"/>
    </source>
</evidence>
<dbReference type="PANTHER" id="PTHR14987">
    <property type="entry name" value="PROTEIN LBH-RELATED"/>
    <property type="match status" value="1"/>
</dbReference>
<feature type="region of interest" description="Disordered" evidence="1">
    <location>
        <begin position="1"/>
        <end position="22"/>
    </location>
</feature>
<evidence type="ECO:0000256" key="1">
    <source>
        <dbReference type="SAM" id="MobiDB-lite"/>
    </source>
</evidence>
<protein>
    <recommendedName>
        <fullName evidence="2">LBH domain-containing protein</fullName>
    </recommendedName>
</protein>
<proteinExistence type="predicted"/>
<accession>A0A8C6NKP4</accession>
<dbReference type="GeneTree" id="ENSGT00940000175519"/>
<dbReference type="PANTHER" id="PTHR14987:SF4">
    <property type="entry name" value="PROTEIN LBH-LIKE"/>
    <property type="match status" value="1"/>
</dbReference>
<dbReference type="GO" id="GO:0005634">
    <property type="term" value="C:nucleus"/>
    <property type="evidence" value="ECO:0007669"/>
    <property type="project" value="TreeGrafter"/>
</dbReference>
<feature type="domain" description="LBH" evidence="2">
    <location>
        <begin position="126"/>
        <end position="192"/>
    </location>
</feature>
<dbReference type="Pfam" id="PF15317">
    <property type="entry name" value="Lbh"/>
    <property type="match status" value="1"/>
</dbReference>
<organism evidence="3 4">
    <name type="scientific">Nothobranchius furzeri</name>
    <name type="common">Turquoise killifish</name>
    <dbReference type="NCBI Taxonomy" id="105023"/>
    <lineage>
        <taxon>Eukaryota</taxon>
        <taxon>Metazoa</taxon>
        <taxon>Chordata</taxon>
        <taxon>Craniata</taxon>
        <taxon>Vertebrata</taxon>
        <taxon>Euteleostomi</taxon>
        <taxon>Actinopterygii</taxon>
        <taxon>Neopterygii</taxon>
        <taxon>Teleostei</taxon>
        <taxon>Neoteleostei</taxon>
        <taxon>Acanthomorphata</taxon>
        <taxon>Ovalentaria</taxon>
        <taxon>Atherinomorphae</taxon>
        <taxon>Cyprinodontiformes</taxon>
        <taxon>Nothobranchiidae</taxon>
        <taxon>Nothobranchius</taxon>
    </lineage>
</organism>
<dbReference type="InterPro" id="IPR042945">
    <property type="entry name" value="LBH_dom_prot"/>
</dbReference>
<keyword evidence="4" id="KW-1185">Reference proteome</keyword>
<dbReference type="Proteomes" id="UP000694548">
    <property type="component" value="Chromosome sgr06"/>
</dbReference>
<evidence type="ECO:0000259" key="2">
    <source>
        <dbReference type="Pfam" id="PF15317"/>
    </source>
</evidence>
<evidence type="ECO:0000313" key="3">
    <source>
        <dbReference type="Ensembl" id="ENSNFUP00015007811.1"/>
    </source>
</evidence>
<reference evidence="3" key="1">
    <citation type="submission" date="2014-08" db="EMBL/GenBank/DDBJ databases">
        <authorList>
            <person name="Senf B."/>
            <person name="Petzold A."/>
            <person name="Downie B.R."/>
            <person name="Koch P."/>
            <person name="Platzer M."/>
        </authorList>
    </citation>
    <scope>NUCLEOTIDE SEQUENCE [LARGE SCALE GENOMIC DNA]</scope>
    <source>
        <strain evidence="3">GRZ</strain>
    </source>
</reference>
<dbReference type="Ensembl" id="ENSNFUT00015008217.1">
    <property type="protein sequence ID" value="ENSNFUP00015007811.1"/>
    <property type="gene ID" value="ENSNFUG00015003843.1"/>
</dbReference>
<name>A0A8C6NKP4_NOTFU</name>
<dbReference type="InterPro" id="IPR038990">
    <property type="entry name" value="LBH_dom"/>
</dbReference>